<feature type="domain" description="Protein kinase" evidence="9">
    <location>
        <begin position="1"/>
        <end position="294"/>
    </location>
</feature>
<proteinExistence type="predicted"/>
<keyword evidence="11" id="KW-1185">Reference proteome</keyword>
<gene>
    <name evidence="10" type="ORF">RCOM_0907030</name>
</gene>
<evidence type="ECO:0000256" key="8">
    <source>
        <dbReference type="ARBA" id="ARBA00048679"/>
    </source>
</evidence>
<keyword evidence="5" id="KW-0418">Kinase</keyword>
<dbReference type="SUPFAM" id="SSF56112">
    <property type="entry name" value="Protein kinase-like (PK-like)"/>
    <property type="match status" value="2"/>
</dbReference>
<dbReference type="EC" id="2.7.11.1" evidence="1"/>
<dbReference type="InParanoid" id="B9RXY3"/>
<keyword evidence="4" id="KW-0547">Nucleotide-binding</keyword>
<dbReference type="InterPro" id="IPR008271">
    <property type="entry name" value="Ser/Thr_kinase_AS"/>
</dbReference>
<dbReference type="Proteomes" id="UP000008311">
    <property type="component" value="Unassembled WGS sequence"/>
</dbReference>
<comment type="catalytic activity">
    <reaction evidence="7">
        <text>L-threonyl-[protein] + ATP = O-phospho-L-threonyl-[protein] + ADP + H(+)</text>
        <dbReference type="Rhea" id="RHEA:46608"/>
        <dbReference type="Rhea" id="RHEA-COMP:11060"/>
        <dbReference type="Rhea" id="RHEA-COMP:11605"/>
        <dbReference type="ChEBI" id="CHEBI:15378"/>
        <dbReference type="ChEBI" id="CHEBI:30013"/>
        <dbReference type="ChEBI" id="CHEBI:30616"/>
        <dbReference type="ChEBI" id="CHEBI:61977"/>
        <dbReference type="ChEBI" id="CHEBI:456216"/>
        <dbReference type="EC" id="2.7.11.1"/>
    </reaction>
</comment>
<dbReference type="eggNOG" id="ENOG502QSMT">
    <property type="taxonomic scope" value="Eukaryota"/>
</dbReference>
<evidence type="ECO:0000259" key="9">
    <source>
        <dbReference type="PROSITE" id="PS50011"/>
    </source>
</evidence>
<dbReference type="EMBL" id="EQ973828">
    <property type="protein sequence ID" value="EEF43989.1"/>
    <property type="molecule type" value="Genomic_DNA"/>
</dbReference>
<evidence type="ECO:0000256" key="7">
    <source>
        <dbReference type="ARBA" id="ARBA00047899"/>
    </source>
</evidence>
<dbReference type="AlphaFoldDB" id="B9RXY3"/>
<accession>B9RXY3</accession>
<dbReference type="Pfam" id="PF00069">
    <property type="entry name" value="Pkinase"/>
    <property type="match status" value="1"/>
</dbReference>
<evidence type="ECO:0000256" key="3">
    <source>
        <dbReference type="ARBA" id="ARBA00022679"/>
    </source>
</evidence>
<evidence type="ECO:0000313" key="11">
    <source>
        <dbReference type="Proteomes" id="UP000008311"/>
    </source>
</evidence>
<protein>
    <recommendedName>
        <fullName evidence="1">non-specific serine/threonine protein kinase</fullName>
        <ecNumber evidence="1">2.7.11.1</ecNumber>
    </recommendedName>
</protein>
<dbReference type="FunFam" id="1.10.510.10:FF:001023">
    <property type="entry name" value="Os07g0541700 protein"/>
    <property type="match status" value="1"/>
</dbReference>
<keyword evidence="3" id="KW-0808">Transferase</keyword>
<dbReference type="InterPro" id="IPR000719">
    <property type="entry name" value="Prot_kinase_dom"/>
</dbReference>
<evidence type="ECO:0000256" key="2">
    <source>
        <dbReference type="ARBA" id="ARBA00022527"/>
    </source>
</evidence>
<dbReference type="GO" id="GO:0004674">
    <property type="term" value="F:protein serine/threonine kinase activity"/>
    <property type="evidence" value="ECO:0007669"/>
    <property type="project" value="UniProtKB-KW"/>
</dbReference>
<dbReference type="PANTHER" id="PTHR27002:SF950">
    <property type="entry name" value="PROTEIN KINASE DOMAIN-CONTAINING PROTEIN"/>
    <property type="match status" value="1"/>
</dbReference>
<keyword evidence="6" id="KW-0067">ATP-binding</keyword>
<dbReference type="InterPro" id="IPR011009">
    <property type="entry name" value="Kinase-like_dom_sf"/>
</dbReference>
<dbReference type="GO" id="GO:0005524">
    <property type="term" value="F:ATP binding"/>
    <property type="evidence" value="ECO:0007669"/>
    <property type="project" value="UniProtKB-KW"/>
</dbReference>
<organism evidence="10 11">
    <name type="scientific">Ricinus communis</name>
    <name type="common">Castor bean</name>
    <dbReference type="NCBI Taxonomy" id="3988"/>
    <lineage>
        <taxon>Eukaryota</taxon>
        <taxon>Viridiplantae</taxon>
        <taxon>Streptophyta</taxon>
        <taxon>Embryophyta</taxon>
        <taxon>Tracheophyta</taxon>
        <taxon>Spermatophyta</taxon>
        <taxon>Magnoliopsida</taxon>
        <taxon>eudicotyledons</taxon>
        <taxon>Gunneridae</taxon>
        <taxon>Pentapetalae</taxon>
        <taxon>rosids</taxon>
        <taxon>fabids</taxon>
        <taxon>Malpighiales</taxon>
        <taxon>Euphorbiaceae</taxon>
        <taxon>Acalyphoideae</taxon>
        <taxon>Acalypheae</taxon>
        <taxon>Ricinus</taxon>
    </lineage>
</organism>
<name>B9RXY3_RICCO</name>
<evidence type="ECO:0000313" key="10">
    <source>
        <dbReference type="EMBL" id="EEF43989.1"/>
    </source>
</evidence>
<keyword evidence="2" id="KW-0723">Serine/threonine-protein kinase</keyword>
<evidence type="ECO:0000256" key="1">
    <source>
        <dbReference type="ARBA" id="ARBA00012513"/>
    </source>
</evidence>
<evidence type="ECO:0000256" key="5">
    <source>
        <dbReference type="ARBA" id="ARBA00022777"/>
    </source>
</evidence>
<dbReference type="PROSITE" id="PS50011">
    <property type="entry name" value="PROTEIN_KINASE_DOM"/>
    <property type="match status" value="1"/>
</dbReference>
<dbReference type="Gene3D" id="1.10.510.10">
    <property type="entry name" value="Transferase(Phosphotransferase) domain 1"/>
    <property type="match status" value="2"/>
</dbReference>
<comment type="catalytic activity">
    <reaction evidence="8">
        <text>L-seryl-[protein] + ATP = O-phospho-L-seryl-[protein] + ADP + H(+)</text>
        <dbReference type="Rhea" id="RHEA:17989"/>
        <dbReference type="Rhea" id="RHEA-COMP:9863"/>
        <dbReference type="Rhea" id="RHEA-COMP:11604"/>
        <dbReference type="ChEBI" id="CHEBI:15378"/>
        <dbReference type="ChEBI" id="CHEBI:29999"/>
        <dbReference type="ChEBI" id="CHEBI:30616"/>
        <dbReference type="ChEBI" id="CHEBI:83421"/>
        <dbReference type="ChEBI" id="CHEBI:456216"/>
        <dbReference type="EC" id="2.7.11.1"/>
    </reaction>
</comment>
<evidence type="ECO:0000256" key="6">
    <source>
        <dbReference type="ARBA" id="ARBA00022840"/>
    </source>
</evidence>
<dbReference type="PANTHER" id="PTHR27002">
    <property type="entry name" value="RECEPTOR-LIKE SERINE/THREONINE-PROTEIN KINASE SD1-8"/>
    <property type="match status" value="1"/>
</dbReference>
<dbReference type="PROSITE" id="PS00108">
    <property type="entry name" value="PROTEIN_KINASE_ST"/>
    <property type="match status" value="1"/>
</dbReference>
<sequence length="294" mass="32850">MAPEYPLGSIYSEKSDEFGFGILILEIVSGRKAWQSWFESGGLDMLDEGVANSFSSSEVSRCVNVGLLWAQDHAADKPSMTAIVTMLTGIGYFIDLSTLGRARLLCSGDECYCLRRKHSYFTANANLDWHKRFNIILGVSRGLLYLHRDSRLRIRHRDLKGSNILLDENMNPKISDLDWHESFKEQNTLQIHLRVVGTLHGNDGVKTGVEALSGSFSSSEAIRCVNIGLLCVQDKAADRQNMKAVVSMLSVETKLPQPKEPTFFFQIAFNCHVHSENQHALSINEVTESIIQGL</sequence>
<evidence type="ECO:0000256" key="4">
    <source>
        <dbReference type="ARBA" id="ARBA00022741"/>
    </source>
</evidence>
<reference evidence="11" key="1">
    <citation type="journal article" date="2010" name="Nat. Biotechnol.">
        <title>Draft genome sequence of the oilseed species Ricinus communis.</title>
        <authorList>
            <person name="Chan A.P."/>
            <person name="Crabtree J."/>
            <person name="Zhao Q."/>
            <person name="Lorenzi H."/>
            <person name="Orvis J."/>
            <person name="Puiu D."/>
            <person name="Melake-Berhan A."/>
            <person name="Jones K.M."/>
            <person name="Redman J."/>
            <person name="Chen G."/>
            <person name="Cahoon E.B."/>
            <person name="Gedil M."/>
            <person name="Stanke M."/>
            <person name="Haas B.J."/>
            <person name="Wortman J.R."/>
            <person name="Fraser-Liggett C.M."/>
            <person name="Ravel J."/>
            <person name="Rabinowicz P.D."/>
        </authorList>
    </citation>
    <scope>NUCLEOTIDE SEQUENCE [LARGE SCALE GENOMIC DNA]</scope>
    <source>
        <strain evidence="11">cv. Hale</strain>
    </source>
</reference>